<evidence type="ECO:0000256" key="5">
    <source>
        <dbReference type="SAM" id="MobiDB-lite"/>
    </source>
</evidence>
<evidence type="ECO:0000256" key="2">
    <source>
        <dbReference type="ARBA" id="ARBA00022617"/>
    </source>
</evidence>
<dbReference type="InterPro" id="IPR050529">
    <property type="entry name" value="CYP450_sterol_14alpha_dmase"/>
</dbReference>
<dbReference type="EMBL" id="CABFNS010000712">
    <property type="protein sequence ID" value="VUC23834.1"/>
    <property type="molecule type" value="Genomic_DNA"/>
</dbReference>
<accession>A0ABY6U141</accession>
<evidence type="ECO:0000256" key="4">
    <source>
        <dbReference type="ARBA" id="ARBA00023004"/>
    </source>
</evidence>
<dbReference type="Proteomes" id="UP000766486">
    <property type="component" value="Unassembled WGS sequence"/>
</dbReference>
<dbReference type="InterPro" id="IPR036396">
    <property type="entry name" value="Cyt_P450_sf"/>
</dbReference>
<proteinExistence type="inferred from homology"/>
<evidence type="ECO:0008006" key="8">
    <source>
        <dbReference type="Google" id="ProtNLM"/>
    </source>
</evidence>
<dbReference type="PANTHER" id="PTHR24304">
    <property type="entry name" value="CYTOCHROME P450 FAMILY 7"/>
    <property type="match status" value="1"/>
</dbReference>
<evidence type="ECO:0000256" key="1">
    <source>
        <dbReference type="ARBA" id="ARBA00010617"/>
    </source>
</evidence>
<sequence>MATSISYSVVGYLPSSSPLLVFPDLSRASLILFIVILFTALRHILSSKFHPVRLAPSEWKAYHWPILGSALRFYSTRRDMIMEGTSVSHSGDFGFYIGKKHVISVSSLAGRRTIYENRSLNFPAGFVELLAGIPSIGEPAKEQSWHRQFNKIMCQLTRKEVLVRRLPVWFQDIQASYQEFAMQPPMTGFKSWRVMNPFDSLYLLVYKLTIRVVGSTDIADDPEILRRTLGIFDTFEKSSSVMGFVFPWLITGSHITRLVYGIRLYYLLAGNITKRQTGQTREDDALQYLLDQGSPFEEVIKFQMCALWAGVLTTGTVGSWAPVFLASHPRWLAKCQEEIQAVVAKHRASSTQGINDVLGTLQFTNWECDFPVMQACLQETLRMVIPGTVFRKNTSGAAIPIGSTGQVVPNGSFLAFLIDHVHMDPSFYPDPSKFDPGRYLDDASPHTTEPHTFVGFGSGCHPCTGMKVAKLELTMMVVLFISSFQFELSDRHGAPTSKNPPLPDRNNHKAKRDDKPCYLRIRLRDQMGCM</sequence>
<feature type="compositionally biased region" description="Basic and acidic residues" evidence="5">
    <location>
        <begin position="505"/>
        <end position="515"/>
    </location>
</feature>
<comment type="similarity">
    <text evidence="1">Belongs to the cytochrome P450 family.</text>
</comment>
<evidence type="ECO:0000313" key="6">
    <source>
        <dbReference type="EMBL" id="VUC23834.1"/>
    </source>
</evidence>
<dbReference type="Gene3D" id="1.10.630.10">
    <property type="entry name" value="Cytochrome P450"/>
    <property type="match status" value="1"/>
</dbReference>
<evidence type="ECO:0000313" key="7">
    <source>
        <dbReference type="Proteomes" id="UP000766486"/>
    </source>
</evidence>
<comment type="caution">
    <text evidence="6">The sequence shown here is derived from an EMBL/GenBank/DDBJ whole genome shotgun (WGS) entry which is preliminary data.</text>
</comment>
<name>A0ABY6U141_BIOOC</name>
<keyword evidence="3" id="KW-0479">Metal-binding</keyword>
<dbReference type="Pfam" id="PF00067">
    <property type="entry name" value="p450"/>
    <property type="match status" value="1"/>
</dbReference>
<protein>
    <recommendedName>
        <fullName evidence="8">Cytochrome P450</fullName>
    </recommendedName>
</protein>
<keyword evidence="2" id="KW-0349">Heme</keyword>
<dbReference type="PRINTS" id="PR00463">
    <property type="entry name" value="EP450I"/>
</dbReference>
<reference evidence="6 7" key="1">
    <citation type="submission" date="2019-06" db="EMBL/GenBank/DDBJ databases">
        <authorList>
            <person name="Broberg M."/>
        </authorList>
    </citation>
    <scope>NUCLEOTIDE SEQUENCE [LARGE SCALE GENOMIC DNA]</scope>
</reference>
<feature type="region of interest" description="Disordered" evidence="5">
    <location>
        <begin position="491"/>
        <end position="515"/>
    </location>
</feature>
<dbReference type="PANTHER" id="PTHR24304:SF2">
    <property type="entry name" value="24-HYDROXYCHOLESTEROL 7-ALPHA-HYDROXYLASE"/>
    <property type="match status" value="1"/>
</dbReference>
<dbReference type="SUPFAM" id="SSF48264">
    <property type="entry name" value="Cytochrome P450"/>
    <property type="match status" value="1"/>
</dbReference>
<organism evidence="6 7">
    <name type="scientific">Bionectria ochroleuca</name>
    <name type="common">Gliocladium roseum</name>
    <dbReference type="NCBI Taxonomy" id="29856"/>
    <lineage>
        <taxon>Eukaryota</taxon>
        <taxon>Fungi</taxon>
        <taxon>Dikarya</taxon>
        <taxon>Ascomycota</taxon>
        <taxon>Pezizomycotina</taxon>
        <taxon>Sordariomycetes</taxon>
        <taxon>Hypocreomycetidae</taxon>
        <taxon>Hypocreales</taxon>
        <taxon>Bionectriaceae</taxon>
        <taxon>Clonostachys</taxon>
    </lineage>
</organism>
<dbReference type="InterPro" id="IPR001128">
    <property type="entry name" value="Cyt_P450"/>
</dbReference>
<keyword evidence="4" id="KW-0408">Iron</keyword>
<dbReference type="InterPro" id="IPR002401">
    <property type="entry name" value="Cyt_P450_E_grp-I"/>
</dbReference>
<keyword evidence="7" id="KW-1185">Reference proteome</keyword>
<gene>
    <name evidence="6" type="ORF">CLO192961_LOCUS128032</name>
</gene>
<evidence type="ECO:0000256" key="3">
    <source>
        <dbReference type="ARBA" id="ARBA00022723"/>
    </source>
</evidence>